<reference evidence="7 8" key="1">
    <citation type="submission" date="2024-09" db="EMBL/GenBank/DDBJ databases">
        <title>Chromosome-scale assembly of Riccia fluitans.</title>
        <authorList>
            <person name="Paukszto L."/>
            <person name="Sawicki J."/>
            <person name="Karawczyk K."/>
            <person name="Piernik-Szablinska J."/>
            <person name="Szczecinska M."/>
            <person name="Mazdziarz M."/>
        </authorList>
    </citation>
    <scope>NUCLEOTIDE SEQUENCE [LARGE SCALE GENOMIC DNA]</scope>
    <source>
        <strain evidence="7">Rf_01</strain>
        <tissue evidence="7">Aerial parts of the thallus</tissue>
    </source>
</reference>
<dbReference type="SUPFAM" id="SSF52540">
    <property type="entry name" value="P-loop containing nucleoside triphosphate hydrolases"/>
    <property type="match status" value="1"/>
</dbReference>
<dbReference type="AlphaFoldDB" id="A0ABD1XQS6"/>
<dbReference type="GO" id="GO:0003724">
    <property type="term" value="F:RNA helicase activity"/>
    <property type="evidence" value="ECO:0007669"/>
    <property type="project" value="UniProtKB-EC"/>
</dbReference>
<evidence type="ECO:0000256" key="6">
    <source>
        <dbReference type="ARBA" id="ARBA00047984"/>
    </source>
</evidence>
<keyword evidence="4" id="KW-0347">Helicase</keyword>
<evidence type="ECO:0000313" key="7">
    <source>
        <dbReference type="EMBL" id="KAL2611262.1"/>
    </source>
</evidence>
<evidence type="ECO:0000256" key="5">
    <source>
        <dbReference type="ARBA" id="ARBA00023187"/>
    </source>
</evidence>
<dbReference type="InterPro" id="IPR027417">
    <property type="entry name" value="P-loop_NTPase"/>
</dbReference>
<keyword evidence="4" id="KW-0067">ATP-binding</keyword>
<dbReference type="GO" id="GO:0006397">
    <property type="term" value="P:mRNA processing"/>
    <property type="evidence" value="ECO:0007669"/>
    <property type="project" value="UniProtKB-KW"/>
</dbReference>
<dbReference type="EC" id="3.6.4.13" evidence="1"/>
<accession>A0ABD1XQS6</accession>
<name>A0ABD1XQS6_9MARC</name>
<sequence>MLNLTINRYTNGPYSNRFFEILEKGKTLPVWQRKQEFLDILERNQIMILVGDMGSGKTTQIPQFELEAGYGVYRKQVACTQPRRVAAMSVSKRVAEEMDVTIGEEVGSASDSRIVLARRQY</sequence>
<evidence type="ECO:0000256" key="3">
    <source>
        <dbReference type="ARBA" id="ARBA00022801"/>
    </source>
</evidence>
<keyword evidence="4" id="KW-0547">Nucleotide-binding</keyword>
<dbReference type="Proteomes" id="UP001605036">
    <property type="component" value="Unassembled WGS sequence"/>
</dbReference>
<gene>
    <name evidence="7" type="ORF">R1flu_022954</name>
</gene>
<dbReference type="GO" id="GO:0008380">
    <property type="term" value="P:RNA splicing"/>
    <property type="evidence" value="ECO:0007669"/>
    <property type="project" value="UniProtKB-KW"/>
</dbReference>
<keyword evidence="3" id="KW-0378">Hydrolase</keyword>
<evidence type="ECO:0000256" key="4">
    <source>
        <dbReference type="ARBA" id="ARBA00022806"/>
    </source>
</evidence>
<dbReference type="PANTHER" id="PTHR18934:SF109">
    <property type="entry name" value="ATP-DEPENDENT RNA HELICASE DHX15 HOMOLOG"/>
    <property type="match status" value="1"/>
</dbReference>
<dbReference type="GO" id="GO:0016787">
    <property type="term" value="F:hydrolase activity"/>
    <property type="evidence" value="ECO:0007669"/>
    <property type="project" value="UniProtKB-KW"/>
</dbReference>
<dbReference type="Gene3D" id="3.40.50.300">
    <property type="entry name" value="P-loop containing nucleotide triphosphate hydrolases"/>
    <property type="match status" value="1"/>
</dbReference>
<proteinExistence type="predicted"/>
<keyword evidence="8" id="KW-1185">Reference proteome</keyword>
<dbReference type="PANTHER" id="PTHR18934">
    <property type="entry name" value="ATP-DEPENDENT RNA HELICASE"/>
    <property type="match status" value="1"/>
</dbReference>
<evidence type="ECO:0000313" key="8">
    <source>
        <dbReference type="Proteomes" id="UP001605036"/>
    </source>
</evidence>
<dbReference type="EMBL" id="JBHFFA010000007">
    <property type="protein sequence ID" value="KAL2611262.1"/>
    <property type="molecule type" value="Genomic_DNA"/>
</dbReference>
<keyword evidence="2" id="KW-0507">mRNA processing</keyword>
<comment type="caution">
    <text evidence="7">The sequence shown here is derived from an EMBL/GenBank/DDBJ whole genome shotgun (WGS) entry which is preliminary data.</text>
</comment>
<keyword evidence="5" id="KW-0508">mRNA splicing</keyword>
<protein>
    <recommendedName>
        <fullName evidence="1">RNA helicase</fullName>
        <ecNumber evidence="1">3.6.4.13</ecNumber>
    </recommendedName>
</protein>
<evidence type="ECO:0000256" key="2">
    <source>
        <dbReference type="ARBA" id="ARBA00022664"/>
    </source>
</evidence>
<organism evidence="7 8">
    <name type="scientific">Riccia fluitans</name>
    <dbReference type="NCBI Taxonomy" id="41844"/>
    <lineage>
        <taxon>Eukaryota</taxon>
        <taxon>Viridiplantae</taxon>
        <taxon>Streptophyta</taxon>
        <taxon>Embryophyta</taxon>
        <taxon>Marchantiophyta</taxon>
        <taxon>Marchantiopsida</taxon>
        <taxon>Marchantiidae</taxon>
        <taxon>Marchantiales</taxon>
        <taxon>Ricciaceae</taxon>
        <taxon>Riccia</taxon>
    </lineage>
</organism>
<comment type="catalytic activity">
    <reaction evidence="6">
        <text>ATP + H2O = ADP + phosphate + H(+)</text>
        <dbReference type="Rhea" id="RHEA:13065"/>
        <dbReference type="ChEBI" id="CHEBI:15377"/>
        <dbReference type="ChEBI" id="CHEBI:15378"/>
        <dbReference type="ChEBI" id="CHEBI:30616"/>
        <dbReference type="ChEBI" id="CHEBI:43474"/>
        <dbReference type="ChEBI" id="CHEBI:456216"/>
        <dbReference type="EC" id="3.6.4.13"/>
    </reaction>
</comment>
<evidence type="ECO:0000256" key="1">
    <source>
        <dbReference type="ARBA" id="ARBA00012552"/>
    </source>
</evidence>